<sequence length="168" mass="18855">MTATHTTISTRNMQAADLPALAHLFNLYRQFYEQAPDLGLAQRFIAERFARHESVVLVAETPMHELVGFCQMYPSFCSVEAAPIYALYDLFVLPEARQLGVGRALLLAAEARAAADGKRRMDLTTARTNFKAQSLYESLGWVRDEVFFAYSRRVADAQNQVVTASTTR</sequence>
<accession>A0A9X4S7W5</accession>
<gene>
    <name evidence="4" type="ORF">H010_10541</name>
</gene>
<dbReference type="InterPro" id="IPR000182">
    <property type="entry name" value="GNAT_dom"/>
</dbReference>
<dbReference type="SUPFAM" id="SSF55729">
    <property type="entry name" value="Acyl-CoA N-acyltransferases (Nat)"/>
    <property type="match status" value="1"/>
</dbReference>
<dbReference type="InterPro" id="IPR050832">
    <property type="entry name" value="Bact_Acetyltransf"/>
</dbReference>
<keyword evidence="5" id="KW-1185">Reference proteome</keyword>
<name>A0A9X4S7W5_9BURK</name>
<dbReference type="RefSeq" id="WP_084235753.1">
    <property type="nucleotide sequence ID" value="NZ_AOGK01000008.1"/>
</dbReference>
<evidence type="ECO:0000256" key="2">
    <source>
        <dbReference type="ARBA" id="ARBA00023315"/>
    </source>
</evidence>
<feature type="domain" description="N-acetyltransferase" evidence="3">
    <location>
        <begin position="8"/>
        <end position="161"/>
    </location>
</feature>
<dbReference type="PROSITE" id="PS51186">
    <property type="entry name" value="GNAT"/>
    <property type="match status" value="1"/>
</dbReference>
<keyword evidence="1" id="KW-0808">Transferase</keyword>
<organism evidence="4 5">
    <name type="scientific">Hydrogenophaga taeniospiralis CCUG 15921</name>
    <dbReference type="NCBI Taxonomy" id="1281780"/>
    <lineage>
        <taxon>Bacteria</taxon>
        <taxon>Pseudomonadati</taxon>
        <taxon>Pseudomonadota</taxon>
        <taxon>Betaproteobacteria</taxon>
        <taxon>Burkholderiales</taxon>
        <taxon>Comamonadaceae</taxon>
        <taxon>Hydrogenophaga</taxon>
    </lineage>
</organism>
<reference evidence="4" key="1">
    <citation type="submission" date="2013-01" db="EMBL/GenBank/DDBJ databases">
        <title>Genome draft of Hydrogenophaga taeniospiralis 2K1.</title>
        <authorList>
            <person name="Gomila M."/>
            <person name="Lalucat J."/>
        </authorList>
    </citation>
    <scope>NUCLEOTIDE SEQUENCE</scope>
    <source>
        <strain evidence="4">CCUG 15921</strain>
    </source>
</reference>
<dbReference type="PANTHER" id="PTHR43877">
    <property type="entry name" value="AMINOALKYLPHOSPHONATE N-ACETYLTRANSFERASE-RELATED-RELATED"/>
    <property type="match status" value="1"/>
</dbReference>
<dbReference type="GO" id="GO:0016747">
    <property type="term" value="F:acyltransferase activity, transferring groups other than amino-acyl groups"/>
    <property type="evidence" value="ECO:0007669"/>
    <property type="project" value="InterPro"/>
</dbReference>
<dbReference type="Proteomes" id="UP001152876">
    <property type="component" value="Unassembled WGS sequence"/>
</dbReference>
<dbReference type="AlphaFoldDB" id="A0A9X4S7W5"/>
<evidence type="ECO:0000313" key="4">
    <source>
        <dbReference type="EMBL" id="MDG5975692.1"/>
    </source>
</evidence>
<evidence type="ECO:0000259" key="3">
    <source>
        <dbReference type="PROSITE" id="PS51186"/>
    </source>
</evidence>
<dbReference type="PANTHER" id="PTHR43877:SF2">
    <property type="entry name" value="AMINOALKYLPHOSPHONATE N-ACETYLTRANSFERASE-RELATED"/>
    <property type="match status" value="1"/>
</dbReference>
<comment type="caution">
    <text evidence="4">The sequence shown here is derived from an EMBL/GenBank/DDBJ whole genome shotgun (WGS) entry which is preliminary data.</text>
</comment>
<proteinExistence type="predicted"/>
<dbReference type="InterPro" id="IPR016181">
    <property type="entry name" value="Acyl_CoA_acyltransferase"/>
</dbReference>
<dbReference type="Gene3D" id="3.40.630.30">
    <property type="match status" value="1"/>
</dbReference>
<evidence type="ECO:0000256" key="1">
    <source>
        <dbReference type="ARBA" id="ARBA00022679"/>
    </source>
</evidence>
<dbReference type="Pfam" id="PF00583">
    <property type="entry name" value="Acetyltransf_1"/>
    <property type="match status" value="1"/>
</dbReference>
<evidence type="ECO:0000313" key="5">
    <source>
        <dbReference type="Proteomes" id="UP001152876"/>
    </source>
</evidence>
<protein>
    <recommendedName>
        <fullName evidence="3">N-acetyltransferase domain-containing protein</fullName>
    </recommendedName>
</protein>
<keyword evidence="2" id="KW-0012">Acyltransferase</keyword>
<dbReference type="EMBL" id="AOGK01000008">
    <property type="protein sequence ID" value="MDG5975692.1"/>
    <property type="molecule type" value="Genomic_DNA"/>
</dbReference>